<name>A0A9Q0KIU7_9MAGN</name>
<accession>A0A9Q0KIU7</accession>
<evidence type="ECO:0000259" key="6">
    <source>
        <dbReference type="Pfam" id="PF08510"/>
    </source>
</evidence>
<dbReference type="EMBL" id="JAMYWD010000005">
    <property type="protein sequence ID" value="KAJ4971377.1"/>
    <property type="molecule type" value="Genomic_DNA"/>
</dbReference>
<dbReference type="OrthoDB" id="690928at2759"/>
<proteinExistence type="predicted"/>
<feature type="transmembrane region" description="Helical" evidence="5">
    <location>
        <begin position="20"/>
        <end position="43"/>
    </location>
</feature>
<evidence type="ECO:0000256" key="4">
    <source>
        <dbReference type="ARBA" id="ARBA00023136"/>
    </source>
</evidence>
<keyword evidence="2 5" id="KW-0812">Transmembrane</keyword>
<comment type="subcellular location">
    <subcellularLocation>
        <location evidence="1">Membrane</location>
        <topology evidence="1">Multi-pass membrane protein</topology>
    </subcellularLocation>
</comment>
<feature type="domain" description="PIG-P" evidence="6">
    <location>
        <begin position="14"/>
        <end position="62"/>
    </location>
</feature>
<evidence type="ECO:0000313" key="7">
    <source>
        <dbReference type="EMBL" id="KAJ4971377.1"/>
    </source>
</evidence>
<dbReference type="InterPro" id="IPR013717">
    <property type="entry name" value="PIG-P"/>
</dbReference>
<protein>
    <recommendedName>
        <fullName evidence="6">PIG-P domain-containing protein</fullName>
    </recommendedName>
</protein>
<comment type="caution">
    <text evidence="7">The sequence shown here is derived from an EMBL/GenBank/DDBJ whole genome shotgun (WGS) entry which is preliminary data.</text>
</comment>
<dbReference type="Proteomes" id="UP001141806">
    <property type="component" value="Unassembled WGS sequence"/>
</dbReference>
<evidence type="ECO:0000256" key="1">
    <source>
        <dbReference type="ARBA" id="ARBA00004141"/>
    </source>
</evidence>
<dbReference type="PANTHER" id="PTHR47681">
    <property type="entry name" value="PHOSPHATIDYLINOSITOL N-ACETYLGLUCOSAMINYLTRANSFERASE SUBUNIT P-RELATED"/>
    <property type="match status" value="1"/>
</dbReference>
<keyword evidence="4 5" id="KW-0472">Membrane</keyword>
<dbReference type="Pfam" id="PF08510">
    <property type="entry name" value="PIG-P"/>
    <property type="match status" value="1"/>
</dbReference>
<sequence length="138" mass="15486">MSSRSSDELKVHFNCCLHRYWALAVPVYAMVTVVLTMVFYLGLNFMATPPPTSLNTIFDPIQLPSTIDHALGRERSYSGKCQKSGASVLMSHNGAPGVIHNKLKPGYKCTLFEETWLQLNPPAQVPYCSCYHNKVFLF</sequence>
<evidence type="ECO:0000256" key="5">
    <source>
        <dbReference type="SAM" id="Phobius"/>
    </source>
</evidence>
<evidence type="ECO:0000313" key="8">
    <source>
        <dbReference type="Proteomes" id="UP001141806"/>
    </source>
</evidence>
<evidence type="ECO:0000256" key="3">
    <source>
        <dbReference type="ARBA" id="ARBA00022989"/>
    </source>
</evidence>
<dbReference type="AlphaFoldDB" id="A0A9Q0KIU7"/>
<dbReference type="GO" id="GO:0016020">
    <property type="term" value="C:membrane"/>
    <property type="evidence" value="ECO:0007669"/>
    <property type="project" value="UniProtKB-SubCell"/>
</dbReference>
<organism evidence="7 8">
    <name type="scientific">Protea cynaroides</name>
    <dbReference type="NCBI Taxonomy" id="273540"/>
    <lineage>
        <taxon>Eukaryota</taxon>
        <taxon>Viridiplantae</taxon>
        <taxon>Streptophyta</taxon>
        <taxon>Embryophyta</taxon>
        <taxon>Tracheophyta</taxon>
        <taxon>Spermatophyta</taxon>
        <taxon>Magnoliopsida</taxon>
        <taxon>Proteales</taxon>
        <taxon>Proteaceae</taxon>
        <taxon>Protea</taxon>
    </lineage>
</organism>
<reference evidence="7" key="1">
    <citation type="journal article" date="2023" name="Plant J.">
        <title>The genome of the king protea, Protea cynaroides.</title>
        <authorList>
            <person name="Chang J."/>
            <person name="Duong T.A."/>
            <person name="Schoeman C."/>
            <person name="Ma X."/>
            <person name="Roodt D."/>
            <person name="Barker N."/>
            <person name="Li Z."/>
            <person name="Van de Peer Y."/>
            <person name="Mizrachi E."/>
        </authorList>
    </citation>
    <scope>NUCLEOTIDE SEQUENCE</scope>
    <source>
        <tissue evidence="7">Young leaves</tissue>
    </source>
</reference>
<gene>
    <name evidence="7" type="ORF">NE237_004476</name>
</gene>
<dbReference type="PANTHER" id="PTHR47681:SF3">
    <property type="entry name" value="PHOSPHATIDYLINOSITOL N-ACETYLGLUCOSAMINYLTRANSFERASE SUBUNIT P-RELATED"/>
    <property type="match status" value="1"/>
</dbReference>
<keyword evidence="3 5" id="KW-1133">Transmembrane helix</keyword>
<keyword evidence="8" id="KW-1185">Reference proteome</keyword>
<evidence type="ECO:0000256" key="2">
    <source>
        <dbReference type="ARBA" id="ARBA00022692"/>
    </source>
</evidence>